<dbReference type="PANTHER" id="PTHR30472">
    <property type="entry name" value="FERRIC ENTEROBACTIN TRANSPORT SYSTEM PERMEASE PROTEIN"/>
    <property type="match status" value="1"/>
</dbReference>
<comment type="similarity">
    <text evidence="2">Belongs to the binding-protein-dependent transport system permease family. FecCD subfamily.</text>
</comment>
<dbReference type="AlphaFoldDB" id="A0A173LMS2"/>
<dbReference type="FunFam" id="1.10.3470.10:FF:000001">
    <property type="entry name" value="Vitamin B12 ABC transporter permease BtuC"/>
    <property type="match status" value="1"/>
</dbReference>
<dbReference type="OrthoDB" id="9782305at2"/>
<dbReference type="InterPro" id="IPR037294">
    <property type="entry name" value="ABC_BtuC-like"/>
</dbReference>
<organism evidence="10 11">
    <name type="scientific">Dietzia timorensis</name>
    <dbReference type="NCBI Taxonomy" id="499555"/>
    <lineage>
        <taxon>Bacteria</taxon>
        <taxon>Bacillati</taxon>
        <taxon>Actinomycetota</taxon>
        <taxon>Actinomycetes</taxon>
        <taxon>Mycobacteriales</taxon>
        <taxon>Dietziaceae</taxon>
        <taxon>Dietzia</taxon>
    </lineage>
</organism>
<sequence length="372" mass="38344">MTTTDTASTNAPEVQAPKATPKRRARRKIALSTGYVGLVIALLAAMVAGVGIGSVALSPIDIITAVGERALPGVIDATGPSYVDTMIFESRLPRVLLAVFVGAGLAMAGMAMQAVVRNPLADPYLLGVSSGASVGAVLAIVFVSGVLGRWTISLFAFAGSLVSMVLVYLTARAGGRITTLRLILAGVAVAYVLSAVTSLLLLVSPNAQHAKQVMTWLMGSLGGASWDALPIVAVVVVLGLLWLYASARRLNLMFAGDDAAATMGLNVARFRVEMFLLCSLLTGVLVAASGPIGFVGLMIPHATRILFGADHRTALPAAALLGATFLILADIAARSLASPMELPVGILTAVCGGPFFIWLIRREGNKAKAVAA</sequence>
<feature type="compositionally biased region" description="Polar residues" evidence="8">
    <location>
        <begin position="1"/>
        <end position="12"/>
    </location>
</feature>
<evidence type="ECO:0000256" key="1">
    <source>
        <dbReference type="ARBA" id="ARBA00004651"/>
    </source>
</evidence>
<evidence type="ECO:0000256" key="4">
    <source>
        <dbReference type="ARBA" id="ARBA00022475"/>
    </source>
</evidence>
<dbReference type="Proteomes" id="UP000186104">
    <property type="component" value="Chromosome"/>
</dbReference>
<feature type="transmembrane region" description="Helical" evidence="9">
    <location>
        <begin position="29"/>
        <end position="52"/>
    </location>
</feature>
<evidence type="ECO:0000313" key="11">
    <source>
        <dbReference type="Proteomes" id="UP000186104"/>
    </source>
</evidence>
<evidence type="ECO:0000313" key="10">
    <source>
        <dbReference type="EMBL" id="ANI92929.1"/>
    </source>
</evidence>
<keyword evidence="7 9" id="KW-0472">Membrane</keyword>
<dbReference type="RefSeq" id="WP_082908649.1">
    <property type="nucleotide sequence ID" value="NZ_CP015961.1"/>
</dbReference>
<keyword evidence="6 9" id="KW-1133">Transmembrane helix</keyword>
<dbReference type="GO" id="GO:0005886">
    <property type="term" value="C:plasma membrane"/>
    <property type="evidence" value="ECO:0007669"/>
    <property type="project" value="UniProtKB-SubCell"/>
</dbReference>
<protein>
    <submittedName>
        <fullName evidence="10">Hemin transport system permease protein HmuU</fullName>
    </submittedName>
</protein>
<dbReference type="Pfam" id="PF01032">
    <property type="entry name" value="FecCD"/>
    <property type="match status" value="1"/>
</dbReference>
<feature type="region of interest" description="Disordered" evidence="8">
    <location>
        <begin position="1"/>
        <end position="22"/>
    </location>
</feature>
<dbReference type="SUPFAM" id="SSF81345">
    <property type="entry name" value="ABC transporter involved in vitamin B12 uptake, BtuC"/>
    <property type="match status" value="1"/>
</dbReference>
<dbReference type="PANTHER" id="PTHR30472:SF67">
    <property type="entry name" value="PERMEASE OF ABC TRANSPORTER-RELATED"/>
    <property type="match status" value="1"/>
</dbReference>
<evidence type="ECO:0000256" key="3">
    <source>
        <dbReference type="ARBA" id="ARBA00022448"/>
    </source>
</evidence>
<feature type="transmembrane region" description="Helical" evidence="9">
    <location>
        <begin position="182"/>
        <end position="203"/>
    </location>
</feature>
<keyword evidence="4" id="KW-1003">Cell membrane</keyword>
<name>A0A173LMS2_9ACTN</name>
<feature type="transmembrane region" description="Helical" evidence="9">
    <location>
        <begin position="150"/>
        <end position="170"/>
    </location>
</feature>
<evidence type="ECO:0000256" key="7">
    <source>
        <dbReference type="ARBA" id="ARBA00023136"/>
    </source>
</evidence>
<feature type="transmembrane region" description="Helical" evidence="9">
    <location>
        <begin position="123"/>
        <end position="144"/>
    </location>
</feature>
<evidence type="ECO:0000256" key="9">
    <source>
        <dbReference type="SAM" id="Phobius"/>
    </source>
</evidence>
<reference evidence="10 11" key="1">
    <citation type="submission" date="2016-06" db="EMBL/GenBank/DDBJ databases">
        <title>Complete genome sequence of a saline-alkali tolerant type strain Dietzia timorensis ID05-A0528T.</title>
        <authorList>
            <person name="Wu X."/>
        </authorList>
    </citation>
    <scope>NUCLEOTIDE SEQUENCE [LARGE SCALE GENOMIC DNA]</scope>
    <source>
        <strain evidence="10 11">ID05-A0528</strain>
    </source>
</reference>
<proteinExistence type="inferred from homology"/>
<dbReference type="EMBL" id="CP015961">
    <property type="protein sequence ID" value="ANI92929.1"/>
    <property type="molecule type" value="Genomic_DNA"/>
</dbReference>
<evidence type="ECO:0000256" key="8">
    <source>
        <dbReference type="SAM" id="MobiDB-lite"/>
    </source>
</evidence>
<feature type="transmembrane region" description="Helical" evidence="9">
    <location>
        <begin position="274"/>
        <end position="302"/>
    </location>
</feature>
<dbReference type="GO" id="GO:0033214">
    <property type="term" value="P:siderophore-iron import into cell"/>
    <property type="evidence" value="ECO:0007669"/>
    <property type="project" value="TreeGrafter"/>
</dbReference>
<dbReference type="Gene3D" id="1.10.3470.10">
    <property type="entry name" value="ABC transporter involved in vitamin B12 uptake, BtuC"/>
    <property type="match status" value="1"/>
</dbReference>
<keyword evidence="3" id="KW-0813">Transport</keyword>
<accession>A0A173LMS2</accession>
<evidence type="ECO:0000256" key="2">
    <source>
        <dbReference type="ARBA" id="ARBA00007935"/>
    </source>
</evidence>
<keyword evidence="5 9" id="KW-0812">Transmembrane</keyword>
<dbReference type="STRING" id="499555.BJL86_2162"/>
<gene>
    <name evidence="10" type="ORF">BJL86_2162</name>
</gene>
<keyword evidence="11" id="KW-1185">Reference proteome</keyword>
<dbReference type="KEGG" id="dtm:BJL86_2162"/>
<evidence type="ECO:0000256" key="6">
    <source>
        <dbReference type="ARBA" id="ARBA00022989"/>
    </source>
</evidence>
<feature type="transmembrane region" description="Helical" evidence="9">
    <location>
        <begin position="342"/>
        <end position="360"/>
    </location>
</feature>
<feature type="transmembrane region" description="Helical" evidence="9">
    <location>
        <begin position="95"/>
        <end position="116"/>
    </location>
</feature>
<evidence type="ECO:0000256" key="5">
    <source>
        <dbReference type="ARBA" id="ARBA00022692"/>
    </source>
</evidence>
<dbReference type="InterPro" id="IPR000522">
    <property type="entry name" value="ABC_transptr_permease_BtuC"/>
</dbReference>
<feature type="transmembrane region" description="Helical" evidence="9">
    <location>
        <begin position="314"/>
        <end position="336"/>
    </location>
</feature>
<feature type="transmembrane region" description="Helical" evidence="9">
    <location>
        <begin position="223"/>
        <end position="243"/>
    </location>
</feature>
<dbReference type="GO" id="GO:0022857">
    <property type="term" value="F:transmembrane transporter activity"/>
    <property type="evidence" value="ECO:0007669"/>
    <property type="project" value="InterPro"/>
</dbReference>
<dbReference type="CDD" id="cd06550">
    <property type="entry name" value="TM_ABC_iron-siderophores_like"/>
    <property type="match status" value="1"/>
</dbReference>
<comment type="subcellular location">
    <subcellularLocation>
        <location evidence="1">Cell membrane</location>
        <topology evidence="1">Multi-pass membrane protein</topology>
    </subcellularLocation>
</comment>